<keyword evidence="14" id="KW-0812">Transmembrane</keyword>
<accession>A0A804I0E1</accession>
<evidence type="ECO:0000313" key="16">
    <source>
        <dbReference type="EMBL" id="CAG1861403.1"/>
    </source>
</evidence>
<evidence type="ECO:0000256" key="6">
    <source>
        <dbReference type="ARBA" id="ARBA00022640"/>
    </source>
</evidence>
<evidence type="ECO:0000313" key="17">
    <source>
        <dbReference type="EnsemblPlants" id="Ma02_p07840.1"/>
    </source>
</evidence>
<dbReference type="OMA" id="GYQITKY"/>
<evidence type="ECO:0000256" key="5">
    <source>
        <dbReference type="ARBA" id="ARBA00022528"/>
    </source>
</evidence>
<evidence type="ECO:0000256" key="7">
    <source>
        <dbReference type="ARBA" id="ARBA00022801"/>
    </source>
</evidence>
<comment type="function">
    <text evidence="11">Phospholipase that releases free fatty acids from phospholipids. Catalyzes the initial step of jasmonate (JA) biosynthesis. Required for the biosynthesis of endogenous JA in seedling, inflorescence and spikelets. Not essential for JA biosynthesis after wounding. Mediates spikelet development and specification of empty-glume identity. Functions in a high temperature-dependent manner to maintain floral developmental robustness under heat stress conditions. Functions by safeguarding the expression of several floral identity genes, such as MADS1, MADS6 and G1.</text>
</comment>
<dbReference type="Gene3D" id="3.40.50.1820">
    <property type="entry name" value="alpha/beta hydrolase"/>
    <property type="match status" value="1"/>
</dbReference>
<keyword evidence="14" id="KW-0472">Membrane</keyword>
<dbReference type="EnsemblPlants" id="Ma02_t07840.1">
    <property type="protein sequence ID" value="Ma02_p07840.1"/>
    <property type="gene ID" value="Ma02_g07840"/>
</dbReference>
<dbReference type="EMBL" id="HG996467">
    <property type="protein sequence ID" value="CAG1861403.1"/>
    <property type="molecule type" value="Genomic_DNA"/>
</dbReference>
<keyword evidence="9" id="KW-0442">Lipid degradation</keyword>
<dbReference type="GO" id="GO:0008970">
    <property type="term" value="F:phospholipase A1 activity"/>
    <property type="evidence" value="ECO:0000318"/>
    <property type="project" value="GO_Central"/>
</dbReference>
<keyword evidence="5" id="KW-0150">Chloroplast</keyword>
<keyword evidence="10" id="KW-0443">Lipid metabolism</keyword>
<keyword evidence="14" id="KW-1133">Transmembrane helix</keyword>
<evidence type="ECO:0000256" key="1">
    <source>
        <dbReference type="ARBA" id="ARBA00000111"/>
    </source>
</evidence>
<name>A0A804I0E1_MUSAM</name>
<evidence type="ECO:0000256" key="9">
    <source>
        <dbReference type="ARBA" id="ARBA00022963"/>
    </source>
</evidence>
<evidence type="ECO:0000259" key="15">
    <source>
        <dbReference type="Pfam" id="PF01764"/>
    </source>
</evidence>
<comment type="catalytic activity">
    <reaction evidence="1">
        <text>a 1,2-diacyl-sn-glycero-3-phosphocholine + H2O = a 2-acyl-sn-glycero-3-phosphocholine + a fatty acid + H(+)</text>
        <dbReference type="Rhea" id="RHEA:18689"/>
        <dbReference type="ChEBI" id="CHEBI:15377"/>
        <dbReference type="ChEBI" id="CHEBI:15378"/>
        <dbReference type="ChEBI" id="CHEBI:28868"/>
        <dbReference type="ChEBI" id="CHEBI:57643"/>
        <dbReference type="ChEBI" id="CHEBI:57875"/>
        <dbReference type="EC" id="3.1.1.32"/>
    </reaction>
</comment>
<evidence type="ECO:0000256" key="3">
    <source>
        <dbReference type="ARBA" id="ARBA00010701"/>
    </source>
</evidence>
<sequence>MSTKNVERKYKYLPHHLLHRHGSAGFFFFFFFFFFCFFVDSSIAVYEHICCAVFDMASSVQVSKQSITVHEFCCRPSRAPALYGVAFRRRTSPVGVQKVAARRAVVAECRPSLGRMWREIQGSDNWDGLVEPLNPLLRDEIVRYGEFVVACYKAFDLDPRSKRYLNCKYGKKSLLPEVGMGSTGYEITKYIYATPDISFPTQNGSTCRSRWIGYTAVSSDDEVRRLGRRDILVALRGTVTHAEWIANFMSALTPARLDPNDPRPGVKVESGFLSLYTSYDSSSRFSSGSCREQMLAEVSRIINTYKDDYLSITLAGHSMGSSLAVLFGYDLAELGLNQATPIAVYSFGGPRVGNLGFEERCEELGVKVLRVVNVNDPITKMPGVLLNERMRAVAEKYELPCYAHVGVEVALDFFKMNNPVHVHDMEAYLGALKCPKEATNQGNSGTNLVSKARRFWRGQNFDAWQWQEAATHLGNLVKSLRAGGQIEPRVHRR</sequence>
<dbReference type="GO" id="GO:0009507">
    <property type="term" value="C:chloroplast"/>
    <property type="evidence" value="ECO:0000318"/>
    <property type="project" value="GO_Central"/>
</dbReference>
<reference evidence="17" key="2">
    <citation type="submission" date="2021-05" db="UniProtKB">
        <authorList>
            <consortium name="EnsemblPlants"/>
        </authorList>
    </citation>
    <scope>IDENTIFICATION</scope>
    <source>
        <strain evidence="17">subsp. malaccensis</strain>
    </source>
</reference>
<feature type="transmembrane region" description="Helical" evidence="14">
    <location>
        <begin position="21"/>
        <end position="46"/>
    </location>
</feature>
<evidence type="ECO:0000256" key="2">
    <source>
        <dbReference type="ARBA" id="ARBA00004229"/>
    </source>
</evidence>
<dbReference type="CDD" id="cd00519">
    <property type="entry name" value="Lipase_3"/>
    <property type="match status" value="1"/>
</dbReference>
<dbReference type="AlphaFoldDB" id="A0A804I0E1"/>
<comment type="similarity">
    <text evidence="3">Belongs to the AB hydrolase superfamily. Lipase family.</text>
</comment>
<organism evidence="17 18">
    <name type="scientific">Musa acuminata subsp. malaccensis</name>
    <name type="common">Wild banana</name>
    <name type="synonym">Musa malaccensis</name>
    <dbReference type="NCBI Taxonomy" id="214687"/>
    <lineage>
        <taxon>Eukaryota</taxon>
        <taxon>Viridiplantae</taxon>
        <taxon>Streptophyta</taxon>
        <taxon>Embryophyta</taxon>
        <taxon>Tracheophyta</taxon>
        <taxon>Spermatophyta</taxon>
        <taxon>Magnoliopsida</taxon>
        <taxon>Liliopsida</taxon>
        <taxon>Zingiberales</taxon>
        <taxon>Musaceae</taxon>
        <taxon>Musa</taxon>
    </lineage>
</organism>
<protein>
    <recommendedName>
        <fullName evidence="12">Phospholipase A1 EG1, chloroplastic/mitochondrial</fullName>
        <ecNumber evidence="4">3.1.1.32</ecNumber>
    </recommendedName>
    <alternativeName>
        <fullName evidence="13">Protein EXTRA GLUME 1</fullName>
    </alternativeName>
</protein>
<feature type="domain" description="Fungal lipase-type" evidence="15">
    <location>
        <begin position="233"/>
        <end position="384"/>
    </location>
</feature>
<evidence type="ECO:0000256" key="13">
    <source>
        <dbReference type="ARBA" id="ARBA00081407"/>
    </source>
</evidence>
<proteinExistence type="inferred from homology"/>
<dbReference type="GO" id="GO:0016042">
    <property type="term" value="P:lipid catabolic process"/>
    <property type="evidence" value="ECO:0007669"/>
    <property type="project" value="UniProtKB-KW"/>
</dbReference>
<dbReference type="FunFam" id="3.40.50.1820:FF:000106">
    <property type="entry name" value="Galactolipase DONGLE, chloroplastic"/>
    <property type="match status" value="1"/>
</dbReference>
<keyword evidence="7" id="KW-0378">Hydrolase</keyword>
<evidence type="ECO:0000256" key="8">
    <source>
        <dbReference type="ARBA" id="ARBA00022946"/>
    </source>
</evidence>
<evidence type="ECO:0000256" key="14">
    <source>
        <dbReference type="SAM" id="Phobius"/>
    </source>
</evidence>
<dbReference type="InParanoid" id="A0A804I0E1"/>
<keyword evidence="18" id="KW-1185">Reference proteome</keyword>
<evidence type="ECO:0000256" key="11">
    <source>
        <dbReference type="ARBA" id="ARBA00056056"/>
    </source>
</evidence>
<keyword evidence="8" id="KW-0809">Transit peptide</keyword>
<dbReference type="Pfam" id="PF01764">
    <property type="entry name" value="Lipase_3"/>
    <property type="match status" value="1"/>
</dbReference>
<dbReference type="Gramene" id="Ma02_t07840.1">
    <property type="protein sequence ID" value="Ma02_p07840.1"/>
    <property type="gene ID" value="Ma02_g07840"/>
</dbReference>
<dbReference type="Proteomes" id="UP000012960">
    <property type="component" value="Unplaced"/>
</dbReference>
<dbReference type="SUPFAM" id="SSF53474">
    <property type="entry name" value="alpha/beta-Hydrolases"/>
    <property type="match status" value="1"/>
</dbReference>
<dbReference type="PANTHER" id="PTHR31403:SF4">
    <property type="entry name" value="PHOSPHOLIPASE A1-IALPHA2, CHLOROPLASTIC"/>
    <property type="match status" value="1"/>
</dbReference>
<gene>
    <name evidence="16" type="ORF">GSMUA_62970.1</name>
</gene>
<evidence type="ECO:0000313" key="18">
    <source>
        <dbReference type="Proteomes" id="UP000012960"/>
    </source>
</evidence>
<dbReference type="InterPro" id="IPR002921">
    <property type="entry name" value="Fungal_lipase-type"/>
</dbReference>
<comment type="subcellular location">
    <subcellularLocation>
        <location evidence="2">Plastid</location>
        <location evidence="2">Chloroplast</location>
    </subcellularLocation>
</comment>
<dbReference type="EC" id="3.1.1.32" evidence="4"/>
<keyword evidence="6" id="KW-0934">Plastid</keyword>
<dbReference type="InterPro" id="IPR029058">
    <property type="entry name" value="AB_hydrolase_fold"/>
</dbReference>
<evidence type="ECO:0000256" key="12">
    <source>
        <dbReference type="ARBA" id="ARBA00069000"/>
    </source>
</evidence>
<reference evidence="16" key="1">
    <citation type="submission" date="2021-03" db="EMBL/GenBank/DDBJ databases">
        <authorList>
            <consortium name="Genoscope - CEA"/>
            <person name="William W."/>
        </authorList>
    </citation>
    <scope>NUCLEOTIDE SEQUENCE</scope>
    <source>
        <strain evidence="16">Doubled-haploid Pahang</strain>
    </source>
</reference>
<dbReference type="PANTHER" id="PTHR31403">
    <property type="entry name" value="PHOSPHOLIPASE A1-IBETA2, CHLOROPLASTIC"/>
    <property type="match status" value="1"/>
</dbReference>
<evidence type="ECO:0000256" key="4">
    <source>
        <dbReference type="ARBA" id="ARBA00013179"/>
    </source>
</evidence>
<evidence type="ECO:0000256" key="10">
    <source>
        <dbReference type="ARBA" id="ARBA00023098"/>
    </source>
</evidence>